<name>A0A0L0P9A9_CANAR</name>
<dbReference type="Proteomes" id="UP000037122">
    <property type="component" value="Unassembled WGS sequence"/>
</dbReference>
<dbReference type="EMBL" id="LGST01000003">
    <property type="protein sequence ID" value="KNE02576.1"/>
    <property type="molecule type" value="Genomic_DNA"/>
</dbReference>
<sequence length="105" mass="12071">MTSYLYAYRSRRLLITFLFEGQQIVEICKHEIKAMPVKFKSVDLSPAIAQRTPLAYFQPFISSDTFRSQKASEPPAVRAKRLFRELTCHRTMGAGSLSMTHRVKS</sequence>
<comment type="caution">
    <text evidence="1">The sequence shown here is derived from an EMBL/GenBank/DDBJ whole genome shotgun (WGS) entry which is preliminary data.</text>
</comment>
<dbReference type="VEuPathDB" id="FungiDB:QG37_00389"/>
<protein>
    <submittedName>
        <fullName evidence="1">Uncharacterized protein</fullName>
    </submittedName>
</protein>
<proteinExistence type="predicted"/>
<evidence type="ECO:0000313" key="1">
    <source>
        <dbReference type="EMBL" id="KNE02576.1"/>
    </source>
</evidence>
<reference evidence="2" key="1">
    <citation type="journal article" date="2015" name="BMC Genomics">
        <title>Draft genome of a commonly misdiagnosed multidrug resistant pathogen Candida auris.</title>
        <authorList>
            <person name="Chatterjee S."/>
            <person name="Alampalli S.V."/>
            <person name="Nageshan R.K."/>
            <person name="Chettiar S.T."/>
            <person name="Joshi S."/>
            <person name="Tatu U.S."/>
        </authorList>
    </citation>
    <scope>NUCLEOTIDE SEQUENCE [LARGE SCALE GENOMIC DNA]</scope>
    <source>
        <strain evidence="2">6684</strain>
    </source>
</reference>
<dbReference type="AlphaFoldDB" id="A0A0L0P9A9"/>
<gene>
    <name evidence="1" type="ORF">QG37_00389</name>
</gene>
<organism evidence="1 2">
    <name type="scientific">Candidozyma auris</name>
    <name type="common">Yeast</name>
    <name type="synonym">Candida auris</name>
    <dbReference type="NCBI Taxonomy" id="498019"/>
    <lineage>
        <taxon>Eukaryota</taxon>
        <taxon>Fungi</taxon>
        <taxon>Dikarya</taxon>
        <taxon>Ascomycota</taxon>
        <taxon>Saccharomycotina</taxon>
        <taxon>Pichiomycetes</taxon>
        <taxon>Metschnikowiaceae</taxon>
        <taxon>Candidozyma</taxon>
    </lineage>
</organism>
<accession>A0A0L0P9A9</accession>
<evidence type="ECO:0000313" key="2">
    <source>
        <dbReference type="Proteomes" id="UP000037122"/>
    </source>
</evidence>